<dbReference type="Gene3D" id="3.40.50.150">
    <property type="entry name" value="Vaccinia Virus protein VP39"/>
    <property type="match status" value="1"/>
</dbReference>
<dbReference type="Pfam" id="PF13489">
    <property type="entry name" value="Methyltransf_23"/>
    <property type="match status" value="1"/>
</dbReference>
<organism evidence="2 3">
    <name type="scientific">Colletotrichum noveboracense</name>
    <dbReference type="NCBI Taxonomy" id="2664923"/>
    <lineage>
        <taxon>Eukaryota</taxon>
        <taxon>Fungi</taxon>
        <taxon>Dikarya</taxon>
        <taxon>Ascomycota</taxon>
        <taxon>Pezizomycotina</taxon>
        <taxon>Sordariomycetes</taxon>
        <taxon>Hypocreomycetidae</taxon>
        <taxon>Glomerellales</taxon>
        <taxon>Glomerellaceae</taxon>
        <taxon>Colletotrichum</taxon>
        <taxon>Colletotrichum gloeosporioides species complex</taxon>
    </lineage>
</organism>
<comment type="caution">
    <text evidence="2">The sequence shown here is derived from an EMBL/GenBank/DDBJ whole genome shotgun (WGS) entry which is preliminary data.</text>
</comment>
<evidence type="ECO:0000256" key="1">
    <source>
        <dbReference type="ARBA" id="ARBA00038158"/>
    </source>
</evidence>
<dbReference type="PANTHER" id="PTHR43591">
    <property type="entry name" value="METHYLTRANSFERASE"/>
    <property type="match status" value="1"/>
</dbReference>
<dbReference type="Proteomes" id="UP001152533">
    <property type="component" value="Unassembled WGS sequence"/>
</dbReference>
<protein>
    <recommendedName>
        <fullName evidence="4">Methyltransferase</fullName>
    </recommendedName>
</protein>
<dbReference type="CDD" id="cd02440">
    <property type="entry name" value="AdoMet_MTases"/>
    <property type="match status" value="1"/>
</dbReference>
<evidence type="ECO:0008006" key="4">
    <source>
        <dbReference type="Google" id="ProtNLM"/>
    </source>
</evidence>
<dbReference type="PANTHER" id="PTHR43591:SF110">
    <property type="entry name" value="RHODANESE DOMAIN-CONTAINING PROTEIN"/>
    <property type="match status" value="1"/>
</dbReference>
<proteinExistence type="inferred from homology"/>
<accession>A0A9W4WEN8</accession>
<dbReference type="AlphaFoldDB" id="A0A9W4WEN8"/>
<comment type="similarity">
    <text evidence="1">Belongs to the methyltransferase superfamily. LaeA methyltransferase family.</text>
</comment>
<dbReference type="SUPFAM" id="SSF53335">
    <property type="entry name" value="S-adenosyl-L-methionine-dependent methyltransferases"/>
    <property type="match status" value="1"/>
</dbReference>
<evidence type="ECO:0000313" key="3">
    <source>
        <dbReference type="Proteomes" id="UP001152533"/>
    </source>
</evidence>
<evidence type="ECO:0000313" key="2">
    <source>
        <dbReference type="EMBL" id="CAI0641971.1"/>
    </source>
</evidence>
<name>A0A9W4WEN8_9PEZI</name>
<gene>
    <name evidence="2" type="ORF">CGXH109_LOCUS9683</name>
</gene>
<keyword evidence="3" id="KW-1185">Reference proteome</keyword>
<dbReference type="InterPro" id="IPR029063">
    <property type="entry name" value="SAM-dependent_MTases_sf"/>
</dbReference>
<sequence length="293" mass="31802">MNGANGANGAQAQAQDDKSYLAMVGNADAEVERLQIQHRWIQMCLNDKIAFAPVDLKKDGLKVLDMGCADGTLLRDLQKQVPPSAELVGADVSTVFMPTSAQGNIRYVTQDVCDPPADDLKGKFDMTHVRNVLHSTSKSGVEKAVANLAETLAPGGWLQAMELDVSSDQPDQPQALKDVIHIIGTMMEKVGMDRGYQKKLPEAFKKAGLQNVKLERINCGVGRVHANDEDMKMRKVSHILGANYDGADVASLVMCPEMPASVFENLEERYIKDMTEKGGNFPGVIVYGQKAAA</sequence>
<reference evidence="2" key="1">
    <citation type="submission" date="2022-08" db="EMBL/GenBank/DDBJ databases">
        <authorList>
            <person name="Giroux E."/>
            <person name="Giroux E."/>
        </authorList>
    </citation>
    <scope>NUCLEOTIDE SEQUENCE</scope>
    <source>
        <strain evidence="2">H1091258</strain>
    </source>
</reference>
<dbReference type="EMBL" id="CAMGZC010000035">
    <property type="protein sequence ID" value="CAI0641971.1"/>
    <property type="molecule type" value="Genomic_DNA"/>
</dbReference>